<evidence type="ECO:0000256" key="2">
    <source>
        <dbReference type="ARBA" id="ARBA00022801"/>
    </source>
</evidence>
<dbReference type="GO" id="GO:0005975">
    <property type="term" value="P:carbohydrate metabolic process"/>
    <property type="evidence" value="ECO:0007669"/>
    <property type="project" value="InterPro"/>
</dbReference>
<dbReference type="PANTHER" id="PTHR43536:SF1">
    <property type="entry name" value="MANNOSYLGLYCOPROTEIN ENDO-BETA-MANNOSIDASE"/>
    <property type="match status" value="1"/>
</dbReference>
<keyword evidence="7" id="KW-1185">Reference proteome</keyword>
<dbReference type="InterPro" id="IPR041351">
    <property type="entry name" value="Ig_GlcNase"/>
</dbReference>
<comment type="similarity">
    <text evidence="1">Belongs to the glycosyl hydrolase 2 family.</text>
</comment>
<dbReference type="Pfam" id="PF00754">
    <property type="entry name" value="F5_F8_type_C"/>
    <property type="match status" value="1"/>
</dbReference>
<dbReference type="OrthoDB" id="9801077at2"/>
<dbReference type="Gene3D" id="3.20.20.80">
    <property type="entry name" value="Glycosidases"/>
    <property type="match status" value="1"/>
</dbReference>
<dbReference type="EMBL" id="FNAI01000017">
    <property type="protein sequence ID" value="SDF38483.1"/>
    <property type="molecule type" value="Genomic_DNA"/>
</dbReference>
<proteinExistence type="inferred from homology"/>
<dbReference type="Gene3D" id="2.60.120.260">
    <property type="entry name" value="Galactose-binding domain-like"/>
    <property type="match status" value="2"/>
</dbReference>
<dbReference type="InterPro" id="IPR008979">
    <property type="entry name" value="Galactose-bd-like_sf"/>
</dbReference>
<evidence type="ECO:0000313" key="7">
    <source>
        <dbReference type="Proteomes" id="UP000199072"/>
    </source>
</evidence>
<dbReference type="InterPro" id="IPR017853">
    <property type="entry name" value="GH"/>
</dbReference>
<feature type="signal peptide" evidence="4">
    <location>
        <begin position="1"/>
        <end position="27"/>
    </location>
</feature>
<feature type="chain" id="PRO_5011443644" evidence="4">
    <location>
        <begin position="28"/>
        <end position="987"/>
    </location>
</feature>
<dbReference type="SUPFAM" id="SSF49303">
    <property type="entry name" value="beta-Galactosidase/glucuronidase domain"/>
    <property type="match status" value="3"/>
</dbReference>
<dbReference type="InterPro" id="IPR054593">
    <property type="entry name" value="Beta-mannosidase-like_N2"/>
</dbReference>
<organism evidence="6 7">
    <name type="scientific">Mucilaginibacter pineti</name>
    <dbReference type="NCBI Taxonomy" id="1391627"/>
    <lineage>
        <taxon>Bacteria</taxon>
        <taxon>Pseudomonadati</taxon>
        <taxon>Bacteroidota</taxon>
        <taxon>Sphingobacteriia</taxon>
        <taxon>Sphingobacteriales</taxon>
        <taxon>Sphingobacteriaceae</taxon>
        <taxon>Mucilaginibacter</taxon>
    </lineage>
</organism>
<evidence type="ECO:0000256" key="1">
    <source>
        <dbReference type="ARBA" id="ARBA00007401"/>
    </source>
</evidence>
<dbReference type="PROSITE" id="PS50022">
    <property type="entry name" value="FA58C_3"/>
    <property type="match status" value="1"/>
</dbReference>
<dbReference type="Pfam" id="PF22666">
    <property type="entry name" value="Glyco_hydro_2_N2"/>
    <property type="match status" value="1"/>
</dbReference>
<accession>A0A1G7KML6</accession>
<feature type="domain" description="F5/8 type C" evidence="5">
    <location>
        <begin position="709"/>
        <end position="844"/>
    </location>
</feature>
<dbReference type="SUPFAM" id="SSF51445">
    <property type="entry name" value="(Trans)glycosidases"/>
    <property type="match status" value="1"/>
</dbReference>
<evidence type="ECO:0000256" key="4">
    <source>
        <dbReference type="SAM" id="SignalP"/>
    </source>
</evidence>
<evidence type="ECO:0000256" key="3">
    <source>
        <dbReference type="ARBA" id="ARBA00023295"/>
    </source>
</evidence>
<dbReference type="Pfam" id="PF18368">
    <property type="entry name" value="Ig_GlcNase"/>
    <property type="match status" value="1"/>
</dbReference>
<sequence>MHINFTPFFKKAVFLAVIIVAGFRASAQNIVYLNSSAQQNWKVKAQAEVGADSANIYKPGYNAANWVKGVVPGTVFNAYVEAGLEKDPNFGDNIYKVDKTKYDRNFWYRTEFQIPGSYTKEKIWLNFKGINRKAEIYLNGKQIGSLDGFMQRGNFDVTNLVSRNSTNVLAVLVYCPLTPLVNYASPTYIPSASWDWMPYVPGLNSGITDKVYLSNTGNITIKDPWIRTELPTNTRADVSIAVGVKNNTSKFQSGVLSGVINPGNIEFSQKVFIGANSTSEVKIDKKRFEELAINSPKLWWPNGYGEPNLYTCQLTLKLGDEVSDSENIKFGIKKYSYDTVGSVLHLYVNGTKIFLKGGNWGMAEYMLRCRGNEYDTKLKLHKEMNFNIVRNWIGSTTDDEFYDACDKYGMMIWDDFWLNSIPNLPNDVNTFNANAVEKIKRFRNHPAIAIWCGDNEGDPMPPLNGWLREDISTYDGGDRRYQPNSHAGGLTGSGPWTNFDPRWYFSRFPNGFGGTPGWGLRSEIGTAVFTNFDSFKKFMPKDKLWPRNEMWNLHFFGPSAGNAGPDRYDDGINNRYGKATGIEDYCRKAQLLNIETNKAMYEGWEDNIWEDASGIMTWMSQSAYPSLVWQTYDYYYDLTGAYWGAKKACEPLHIQWNPVNNSVKVINTSGGNETGLTAQVDIYNSDGKAVSDYHRSKQVDALSNGATNCFTINFKEEHTNLALNKPAVASSSENSEAALVTDGNSGSRWASKQNDNEWIYVDLGSVQVVNGVKLNWEEAYGKSFKIQVSDDAKQWKDVYETGDGHTGVQQITFDETRGRYVRMYGQQRGSGWGYSLWDFEVYGGEPRSNGLTDVHFIKLKLTDKNGKLVSDNFYWRGNKRTDFTALNKLGKVNLKVSSKITKADGKYYINATITNPASSPAIAFAIRAQAVRKSNGGQILPALMNDNYFSLVRGESKAIKIEFDASVLGNDTPTLLVQPYNDPVKAE</sequence>
<dbReference type="InterPro" id="IPR006102">
    <property type="entry name" value="Ig-like_GH2"/>
</dbReference>
<dbReference type="STRING" id="1391627.SAMN05216464_11714"/>
<gene>
    <name evidence="6" type="ORF">SAMN05216464_11714</name>
</gene>
<dbReference type="InterPro" id="IPR036156">
    <property type="entry name" value="Beta-gal/glucu_dom_sf"/>
</dbReference>
<dbReference type="InterPro" id="IPR013783">
    <property type="entry name" value="Ig-like_fold"/>
</dbReference>
<dbReference type="RefSeq" id="WP_091154949.1">
    <property type="nucleotide sequence ID" value="NZ_FNAI01000017.1"/>
</dbReference>
<name>A0A1G7KML6_9SPHI</name>
<dbReference type="Proteomes" id="UP000199072">
    <property type="component" value="Unassembled WGS sequence"/>
</dbReference>
<dbReference type="Pfam" id="PF00703">
    <property type="entry name" value="Glyco_hydro_2"/>
    <property type="match status" value="1"/>
</dbReference>
<dbReference type="SUPFAM" id="SSF49785">
    <property type="entry name" value="Galactose-binding domain-like"/>
    <property type="match status" value="2"/>
</dbReference>
<keyword evidence="4" id="KW-0732">Signal</keyword>
<dbReference type="InterPro" id="IPR043534">
    <property type="entry name" value="EBDG/EBM"/>
</dbReference>
<dbReference type="PANTHER" id="PTHR43536">
    <property type="entry name" value="MANNOSYLGLYCOPROTEIN ENDO-BETA-MANNOSIDASE"/>
    <property type="match status" value="1"/>
</dbReference>
<protein>
    <submittedName>
        <fullName evidence="6">Glycosyl hydrolases family 2, sugar binding domain</fullName>
    </submittedName>
</protein>
<evidence type="ECO:0000313" key="6">
    <source>
        <dbReference type="EMBL" id="SDF38483.1"/>
    </source>
</evidence>
<dbReference type="Gene3D" id="2.60.40.10">
    <property type="entry name" value="Immunoglobulins"/>
    <property type="match status" value="3"/>
</dbReference>
<dbReference type="AlphaFoldDB" id="A0A1G7KML6"/>
<dbReference type="GO" id="GO:0004553">
    <property type="term" value="F:hydrolase activity, hydrolyzing O-glycosyl compounds"/>
    <property type="evidence" value="ECO:0007669"/>
    <property type="project" value="InterPro"/>
</dbReference>
<keyword evidence="3" id="KW-0326">Glycosidase</keyword>
<evidence type="ECO:0000259" key="5">
    <source>
        <dbReference type="PROSITE" id="PS50022"/>
    </source>
</evidence>
<dbReference type="InterPro" id="IPR000421">
    <property type="entry name" value="FA58C"/>
</dbReference>
<keyword evidence="2 6" id="KW-0378">Hydrolase</keyword>
<reference evidence="6 7" key="1">
    <citation type="submission" date="2016-10" db="EMBL/GenBank/DDBJ databases">
        <authorList>
            <person name="de Groot N.N."/>
        </authorList>
    </citation>
    <scope>NUCLEOTIDE SEQUENCE [LARGE SCALE GENOMIC DNA]</scope>
    <source>
        <strain evidence="6 7">47C3B</strain>
    </source>
</reference>